<dbReference type="Gene3D" id="3.40.190.10">
    <property type="entry name" value="Periplasmic binding protein-like II"/>
    <property type="match status" value="1"/>
</dbReference>
<dbReference type="OrthoDB" id="8443386at2"/>
<dbReference type="RefSeq" id="WP_109768879.1">
    <property type="nucleotide sequence ID" value="NZ_CP159474.1"/>
</dbReference>
<protein>
    <submittedName>
        <fullName evidence="3">Tripartite tricarboxylate transporter substrate binding protein</fullName>
    </submittedName>
</protein>
<evidence type="ECO:0000313" key="4">
    <source>
        <dbReference type="Proteomes" id="UP000246132"/>
    </source>
</evidence>
<dbReference type="AlphaFoldDB" id="A0A3A8AED7"/>
<proteinExistence type="inferred from homology"/>
<sequence length="318" mass="32437">MRFRIPSLLAGLALGLSATLASAEGFPERTVTIIVPYSPGSTDTMARTLAEDMSEALGQPVVVETKPGAGGTVGATEVVNADADGYTILMAVSSVQTVAPHQRELNYGFADLTPIARVAVGPNVIAARNGAPFSTIEEMLAYARENPGEVSYGSAGTGGATHIAAEAIAKAAGIEMFHIPFGGVTPAITATVAGEVDVVLGFASAIIPRGEAGQLVPLAQLSEERTSLAPDLPTLRDAGIDLALPPNIGLWAPAGTPDDVLATLASAIEASATGSTFTEFAANALVEVDFAGPEEFLGVLEAEDAFFAALLPTIDFSE</sequence>
<organism evidence="3 4">
    <name type="scientific">Oceaniradius stylonematis</name>
    <dbReference type="NCBI Taxonomy" id="2184161"/>
    <lineage>
        <taxon>Bacteria</taxon>
        <taxon>Pseudomonadati</taxon>
        <taxon>Pseudomonadota</taxon>
        <taxon>Alphaproteobacteria</taxon>
        <taxon>Hyphomicrobiales</taxon>
        <taxon>Ahrensiaceae</taxon>
        <taxon>Oceaniradius</taxon>
    </lineage>
</organism>
<dbReference type="PIRSF" id="PIRSF017082">
    <property type="entry name" value="YflP"/>
    <property type="match status" value="1"/>
</dbReference>
<dbReference type="InterPro" id="IPR005064">
    <property type="entry name" value="BUG"/>
</dbReference>
<dbReference type="PANTHER" id="PTHR42928">
    <property type="entry name" value="TRICARBOXYLATE-BINDING PROTEIN"/>
    <property type="match status" value="1"/>
</dbReference>
<reference evidence="3 4" key="1">
    <citation type="journal article" date="2018" name="Int. J. Syst. Bacteriol.">
        <title>Oceaniradius stylonemae gen. nov., sp. nov., isolated from a red alga, Stylonema cornu-cervi.</title>
        <authorList>
            <person name="Jeong S."/>
        </authorList>
    </citation>
    <scope>NUCLEOTIDE SEQUENCE [LARGE SCALE GENOMIC DNA]</scope>
    <source>
        <strain evidence="3 4">StC1</strain>
    </source>
</reference>
<gene>
    <name evidence="3" type="ORF">DEM25_006285</name>
</gene>
<keyword evidence="2" id="KW-0732">Signal</keyword>
<evidence type="ECO:0000313" key="3">
    <source>
        <dbReference type="EMBL" id="RKF07409.1"/>
    </source>
</evidence>
<evidence type="ECO:0000256" key="1">
    <source>
        <dbReference type="ARBA" id="ARBA00006987"/>
    </source>
</evidence>
<dbReference type="SUPFAM" id="SSF53850">
    <property type="entry name" value="Periplasmic binding protein-like II"/>
    <property type="match status" value="1"/>
</dbReference>
<dbReference type="Pfam" id="PF03401">
    <property type="entry name" value="TctC"/>
    <property type="match status" value="1"/>
</dbReference>
<name>A0A3A8AED7_9HYPH</name>
<dbReference type="CDD" id="cd07012">
    <property type="entry name" value="PBP2_Bug_TTT"/>
    <property type="match status" value="1"/>
</dbReference>
<dbReference type="InterPro" id="IPR042100">
    <property type="entry name" value="Bug_dom1"/>
</dbReference>
<evidence type="ECO:0000256" key="2">
    <source>
        <dbReference type="SAM" id="SignalP"/>
    </source>
</evidence>
<feature type="signal peptide" evidence="2">
    <location>
        <begin position="1"/>
        <end position="23"/>
    </location>
</feature>
<comment type="caution">
    <text evidence="3">The sequence shown here is derived from an EMBL/GenBank/DDBJ whole genome shotgun (WGS) entry which is preliminary data.</text>
</comment>
<accession>A0A3A8AED7</accession>
<dbReference type="EMBL" id="QFWV02000004">
    <property type="protein sequence ID" value="RKF07409.1"/>
    <property type="molecule type" value="Genomic_DNA"/>
</dbReference>
<dbReference type="Gene3D" id="3.40.190.150">
    <property type="entry name" value="Bordetella uptake gene, domain 1"/>
    <property type="match status" value="1"/>
</dbReference>
<dbReference type="PANTHER" id="PTHR42928:SF5">
    <property type="entry name" value="BLR1237 PROTEIN"/>
    <property type="match status" value="1"/>
</dbReference>
<comment type="similarity">
    <text evidence="1">Belongs to the UPF0065 (bug) family.</text>
</comment>
<keyword evidence="4" id="KW-1185">Reference proteome</keyword>
<dbReference type="Proteomes" id="UP000246132">
    <property type="component" value="Unassembled WGS sequence"/>
</dbReference>
<feature type="chain" id="PRO_5018777801" evidence="2">
    <location>
        <begin position="24"/>
        <end position="318"/>
    </location>
</feature>